<gene>
    <name evidence="7" type="ORF">DD666_12710</name>
</gene>
<dbReference type="PANTHER" id="PTHR43761">
    <property type="entry name" value="D-ISOMER SPECIFIC 2-HYDROXYACID DEHYDROGENASE FAMILY PROTEIN (AFU_ORTHOLOGUE AFUA_1G13630)"/>
    <property type="match status" value="1"/>
</dbReference>
<name>A0A356LIB9_9BURK</name>
<feature type="domain" description="D-isomer specific 2-hydroxyacid dehydrogenase catalytic" evidence="5">
    <location>
        <begin position="18"/>
        <end position="326"/>
    </location>
</feature>
<evidence type="ECO:0000313" key="7">
    <source>
        <dbReference type="EMBL" id="HBP30265.1"/>
    </source>
</evidence>
<dbReference type="PROSITE" id="PS00670">
    <property type="entry name" value="D_2_HYDROXYACID_DH_2"/>
    <property type="match status" value="1"/>
</dbReference>
<evidence type="ECO:0000256" key="4">
    <source>
        <dbReference type="RuleBase" id="RU003719"/>
    </source>
</evidence>
<dbReference type="EMBL" id="DOEK01000029">
    <property type="protein sequence ID" value="HBP30265.1"/>
    <property type="molecule type" value="Genomic_DNA"/>
</dbReference>
<sequence>MNEKVCVVRTNLWIDPVFDQLLTENDKVDLRIIDVTAPEQEWYETLKHAHYYHVSAAKDELPAGLFVTEALLAHCPGLKGVSSSGAGYDTIDVAACNARNITVVNQAGGNANSVAEMALGLLLAVSRKIVESDRTLIAQQASSREALMGHEVAGKTLGLIGIGHIGSRFAQMATGLGMNVLAYDPNLTPQDIGLRQAQPVAFDVLLAQSDIVSLHCPLNNDTRDMFNAQAFRAMKRGAIFISTARGGIHNEEDLHASLHDGHLAGAGLDVWRQEPPEADNPLLGHPRVVATFHTAGVSHEGRRNVARMAAQQLLLMVDGKTPPHVVTS</sequence>
<dbReference type="AlphaFoldDB" id="A0A356LIB9"/>
<dbReference type="FunFam" id="3.40.50.720:FF:000203">
    <property type="entry name" value="D-3-phosphoglycerate dehydrogenase (SerA)"/>
    <property type="match status" value="1"/>
</dbReference>
<evidence type="ECO:0000256" key="3">
    <source>
        <dbReference type="ARBA" id="ARBA00023027"/>
    </source>
</evidence>
<dbReference type="PANTHER" id="PTHR43761:SF1">
    <property type="entry name" value="D-ISOMER SPECIFIC 2-HYDROXYACID DEHYDROGENASE CATALYTIC DOMAIN-CONTAINING PROTEIN-RELATED"/>
    <property type="match status" value="1"/>
</dbReference>
<protein>
    <submittedName>
        <fullName evidence="7">3-phosphoglycerate dehydrogenase</fullName>
    </submittedName>
</protein>
<dbReference type="Gene3D" id="3.40.50.720">
    <property type="entry name" value="NAD(P)-binding Rossmann-like Domain"/>
    <property type="match status" value="2"/>
</dbReference>
<keyword evidence="2 4" id="KW-0560">Oxidoreductase</keyword>
<reference evidence="7 8" key="1">
    <citation type="journal article" date="2018" name="Nat. Biotechnol.">
        <title>A standardized bacterial taxonomy based on genome phylogeny substantially revises the tree of life.</title>
        <authorList>
            <person name="Parks D.H."/>
            <person name="Chuvochina M."/>
            <person name="Waite D.W."/>
            <person name="Rinke C."/>
            <person name="Skarshewski A."/>
            <person name="Chaumeil P.A."/>
            <person name="Hugenholtz P."/>
        </authorList>
    </citation>
    <scope>NUCLEOTIDE SEQUENCE [LARGE SCALE GENOMIC DNA]</scope>
    <source>
        <strain evidence="7">UBA10707</strain>
    </source>
</reference>
<dbReference type="SUPFAM" id="SSF51735">
    <property type="entry name" value="NAD(P)-binding Rossmann-fold domains"/>
    <property type="match status" value="1"/>
</dbReference>
<dbReference type="InterPro" id="IPR029753">
    <property type="entry name" value="D-isomer_DH_CS"/>
</dbReference>
<dbReference type="GO" id="GO:0016616">
    <property type="term" value="F:oxidoreductase activity, acting on the CH-OH group of donors, NAD or NADP as acceptor"/>
    <property type="evidence" value="ECO:0007669"/>
    <property type="project" value="InterPro"/>
</dbReference>
<dbReference type="GO" id="GO:0051287">
    <property type="term" value="F:NAD binding"/>
    <property type="evidence" value="ECO:0007669"/>
    <property type="project" value="InterPro"/>
</dbReference>
<dbReference type="Pfam" id="PF00389">
    <property type="entry name" value="2-Hacid_dh"/>
    <property type="match status" value="1"/>
</dbReference>
<evidence type="ECO:0000313" key="8">
    <source>
        <dbReference type="Proteomes" id="UP000264036"/>
    </source>
</evidence>
<dbReference type="InterPro" id="IPR050418">
    <property type="entry name" value="D-iso_2-hydroxyacid_DH_PdxB"/>
</dbReference>
<comment type="similarity">
    <text evidence="1 4">Belongs to the D-isomer specific 2-hydroxyacid dehydrogenase family.</text>
</comment>
<proteinExistence type="inferred from homology"/>
<dbReference type="InterPro" id="IPR006139">
    <property type="entry name" value="D-isomer_2_OHA_DH_cat_dom"/>
</dbReference>
<dbReference type="Pfam" id="PF02826">
    <property type="entry name" value="2-Hacid_dh_C"/>
    <property type="match status" value="1"/>
</dbReference>
<feature type="domain" description="D-isomer specific 2-hydroxyacid dehydrogenase NAD-binding" evidence="6">
    <location>
        <begin position="119"/>
        <end position="295"/>
    </location>
</feature>
<evidence type="ECO:0000256" key="1">
    <source>
        <dbReference type="ARBA" id="ARBA00005854"/>
    </source>
</evidence>
<dbReference type="Proteomes" id="UP000264036">
    <property type="component" value="Unassembled WGS sequence"/>
</dbReference>
<keyword evidence="3" id="KW-0520">NAD</keyword>
<comment type="caution">
    <text evidence="7">The sequence shown here is derived from an EMBL/GenBank/DDBJ whole genome shotgun (WGS) entry which is preliminary data.</text>
</comment>
<accession>A0A356LIB9</accession>
<evidence type="ECO:0000259" key="5">
    <source>
        <dbReference type="Pfam" id="PF00389"/>
    </source>
</evidence>
<dbReference type="SUPFAM" id="SSF52283">
    <property type="entry name" value="Formate/glycerate dehydrogenase catalytic domain-like"/>
    <property type="match status" value="1"/>
</dbReference>
<organism evidence="7 8">
    <name type="scientific">Advenella kashmirensis</name>
    <dbReference type="NCBI Taxonomy" id="310575"/>
    <lineage>
        <taxon>Bacteria</taxon>
        <taxon>Pseudomonadati</taxon>
        <taxon>Pseudomonadota</taxon>
        <taxon>Betaproteobacteria</taxon>
        <taxon>Burkholderiales</taxon>
        <taxon>Alcaligenaceae</taxon>
    </lineage>
</organism>
<evidence type="ECO:0000256" key="2">
    <source>
        <dbReference type="ARBA" id="ARBA00023002"/>
    </source>
</evidence>
<dbReference type="CDD" id="cd12173">
    <property type="entry name" value="PGDH_4"/>
    <property type="match status" value="1"/>
</dbReference>
<dbReference type="InterPro" id="IPR006140">
    <property type="entry name" value="D-isomer_DH_NAD-bd"/>
</dbReference>
<dbReference type="InterPro" id="IPR036291">
    <property type="entry name" value="NAD(P)-bd_dom_sf"/>
</dbReference>
<evidence type="ECO:0000259" key="6">
    <source>
        <dbReference type="Pfam" id="PF02826"/>
    </source>
</evidence>